<proteinExistence type="inferred from homology"/>
<dbReference type="OrthoDB" id="9777884at2"/>
<protein>
    <submittedName>
        <fullName evidence="3">Universal stress protein</fullName>
    </submittedName>
</protein>
<feature type="domain" description="UspA" evidence="2">
    <location>
        <begin position="1"/>
        <end position="159"/>
    </location>
</feature>
<organism evidence="3 4">
    <name type="scientific">Mastigocoleus testarum BC008</name>
    <dbReference type="NCBI Taxonomy" id="371196"/>
    <lineage>
        <taxon>Bacteria</taxon>
        <taxon>Bacillati</taxon>
        <taxon>Cyanobacteriota</taxon>
        <taxon>Cyanophyceae</taxon>
        <taxon>Nostocales</taxon>
        <taxon>Hapalosiphonaceae</taxon>
        <taxon>Mastigocoleus</taxon>
    </lineage>
</organism>
<dbReference type="InterPro" id="IPR006015">
    <property type="entry name" value="Universal_stress_UspA"/>
</dbReference>
<accession>A0A0V7ZC25</accession>
<reference evidence="3 4" key="1">
    <citation type="journal article" date="2015" name="Genome Announc.">
        <title>Draft Genome of the Euendolithic (true boring) Cyanobacterium Mastigocoleus testarum strain BC008.</title>
        <authorList>
            <person name="Guida B.S."/>
            <person name="Garcia-Pichel F."/>
        </authorList>
    </citation>
    <scope>NUCLEOTIDE SEQUENCE [LARGE SCALE GENOMIC DNA]</scope>
    <source>
        <strain evidence="3 4">BC008</strain>
    </source>
</reference>
<evidence type="ECO:0000313" key="4">
    <source>
        <dbReference type="Proteomes" id="UP000053372"/>
    </source>
</evidence>
<keyword evidence="4" id="KW-1185">Reference proteome</keyword>
<dbReference type="AlphaFoldDB" id="A0A0V7ZC25"/>
<gene>
    <name evidence="3" type="ORF">BC008_08500</name>
</gene>
<dbReference type="PANTHER" id="PTHR43010">
    <property type="entry name" value="UNIVERSAL STRESS PROTEIN SLR1230"/>
    <property type="match status" value="1"/>
</dbReference>
<dbReference type="SUPFAM" id="SSF52402">
    <property type="entry name" value="Adenine nucleotide alpha hydrolases-like"/>
    <property type="match status" value="2"/>
</dbReference>
<dbReference type="CDD" id="cd00293">
    <property type="entry name" value="USP-like"/>
    <property type="match status" value="2"/>
</dbReference>
<dbReference type="EMBL" id="LMTZ01000163">
    <property type="protein sequence ID" value="KST62062.1"/>
    <property type="molecule type" value="Genomic_DNA"/>
</dbReference>
<dbReference type="InterPro" id="IPR006016">
    <property type="entry name" value="UspA"/>
</dbReference>
<feature type="domain" description="UspA" evidence="2">
    <location>
        <begin position="165"/>
        <end position="287"/>
    </location>
</feature>
<comment type="similarity">
    <text evidence="1">Belongs to the universal stress protein A family.</text>
</comment>
<comment type="caution">
    <text evidence="3">The sequence shown here is derived from an EMBL/GenBank/DDBJ whole genome shotgun (WGS) entry which is preliminary data.</text>
</comment>
<sequence>MKNILLCTDGSNFSQIGYGYAAWIAKRMNASIEVLYVTDLRKQKATQTENFSGSIGVGAYQKLLEQLVELESQTAKVNHQRAKIILEEAKIFLIENGVNQVNSIHRTGFLVDCFQEFEAKADLIVLGKRGETAGFATEHLGANLERIIRTSNKPCLVTPRDYSPIKRVLFAYDGGKSCDKALKFLVGSPTFKDLELHIITIAKNHDTDSAEKYLKAAELKAIQGNFKPICQMFDGETEKIMGEYVDRHNIDFLIMGAYGHNRIRHLVIGSTTAQMLRRCHIPILLFR</sequence>
<dbReference type="Proteomes" id="UP000053372">
    <property type="component" value="Unassembled WGS sequence"/>
</dbReference>
<evidence type="ECO:0000259" key="2">
    <source>
        <dbReference type="Pfam" id="PF00582"/>
    </source>
</evidence>
<name>A0A0V7ZC25_9CYAN</name>
<evidence type="ECO:0000313" key="3">
    <source>
        <dbReference type="EMBL" id="KST62062.1"/>
    </source>
</evidence>
<dbReference type="Pfam" id="PF00582">
    <property type="entry name" value="Usp"/>
    <property type="match status" value="2"/>
</dbReference>
<dbReference type="PRINTS" id="PR01438">
    <property type="entry name" value="UNVRSLSTRESS"/>
</dbReference>
<dbReference type="Gene3D" id="3.40.50.12370">
    <property type="match status" value="1"/>
</dbReference>
<dbReference type="PANTHER" id="PTHR43010:SF1">
    <property type="entry name" value="USPA DOMAIN-CONTAINING PROTEIN"/>
    <property type="match status" value="1"/>
</dbReference>
<evidence type="ECO:0000256" key="1">
    <source>
        <dbReference type="ARBA" id="ARBA00008791"/>
    </source>
</evidence>
<dbReference type="InterPro" id="IPR051688">
    <property type="entry name" value="USP_A"/>
</dbReference>